<dbReference type="InterPro" id="IPR013083">
    <property type="entry name" value="Znf_RING/FYVE/PHD"/>
</dbReference>
<dbReference type="EnsemblPlants" id="ONIVA06G03960.1">
    <property type="protein sequence ID" value="ONIVA06G03960.1"/>
    <property type="gene ID" value="ONIVA06G03960"/>
</dbReference>
<dbReference type="STRING" id="4536.A0A0E0HL07"/>
<dbReference type="InterPro" id="IPR051504">
    <property type="entry name" value="Plant_metabolite_acyltrans"/>
</dbReference>
<dbReference type="GO" id="GO:0008270">
    <property type="term" value="F:zinc ion binding"/>
    <property type="evidence" value="ECO:0007669"/>
    <property type="project" value="UniProtKB-KW"/>
</dbReference>
<keyword evidence="2" id="KW-0012">Acyltransferase</keyword>
<keyword evidence="1" id="KW-0808">Transferase</keyword>
<dbReference type="CDD" id="cd16448">
    <property type="entry name" value="RING-H2"/>
    <property type="match status" value="1"/>
</dbReference>
<protein>
    <recommendedName>
        <fullName evidence="5">RING-type domain-containing protein</fullName>
    </recommendedName>
</protein>
<dbReference type="SUPFAM" id="SSF57850">
    <property type="entry name" value="RING/U-box"/>
    <property type="match status" value="1"/>
</dbReference>
<dbReference type="GO" id="GO:0050734">
    <property type="term" value="F:hydroxycinnamoyltransferase activity"/>
    <property type="evidence" value="ECO:0007669"/>
    <property type="project" value="UniProtKB-ARBA"/>
</dbReference>
<dbReference type="InterPro" id="IPR023213">
    <property type="entry name" value="CAT-like_dom_sf"/>
</dbReference>
<reference evidence="6" key="1">
    <citation type="submission" date="2015-04" db="UniProtKB">
        <authorList>
            <consortium name="EnsemblPlants"/>
        </authorList>
    </citation>
    <scope>IDENTIFICATION</scope>
    <source>
        <strain evidence="6">SL10</strain>
    </source>
</reference>
<feature type="region of interest" description="Disordered" evidence="4">
    <location>
        <begin position="1"/>
        <end position="52"/>
    </location>
</feature>
<dbReference type="InterPro" id="IPR001841">
    <property type="entry name" value="Znf_RING"/>
</dbReference>
<evidence type="ECO:0000256" key="2">
    <source>
        <dbReference type="ARBA" id="ARBA00023315"/>
    </source>
</evidence>
<name>A0A0E0HL07_ORYNI</name>
<keyword evidence="3" id="KW-0479">Metal-binding</keyword>
<keyword evidence="7" id="KW-1185">Reference proteome</keyword>
<keyword evidence="3" id="KW-0863">Zinc-finger</keyword>
<accession>A0A0E0HL07</accession>
<evidence type="ECO:0000256" key="1">
    <source>
        <dbReference type="ARBA" id="ARBA00022679"/>
    </source>
</evidence>
<dbReference type="Gene3D" id="3.30.559.10">
    <property type="entry name" value="Chloramphenicol acetyltransferase-like domain"/>
    <property type="match status" value="6"/>
</dbReference>
<sequence length="1585" mass="168539">MSSSSSSSSSLAMDRGEDDHELPRQDHHNDMATSSESVNQLEDDGTEEMDVDDYIGGGGGGEALIGMKTVEAPDDGSNCPICLDGGGGGEKTTTEAWVETPCGHRFHSRCLETWAQVKLGTCPMCRRELTAAAAAATTTAGEDVHVLVADPMVADPLLARSVRVVSVTHVRPEQTAGEMPPAAGDDDVVRLSFYDVMFVSMMPIQRLFFYEGAALPPFPSLVGSLRSSLAAALAAFLPLAGKLTFRAALGDVVLDYSAAAVSPGVKLVEAEYGSSDEISAFDAMRRLAGDVEHNVEAFMELVPELEVEQLPAPVLAVQVTRPASRNDDGDDAVGVVAVGVSVHHAVADGQSLWQFMKAWSAAAMVGSPAAPGLLSPTFDRALIRHPRSEELANKFLQLSSPTLPEVKLSRVAADVIKGQRTRTFLLRADQITSLKRRISLRIAAGEPPREAAEAPVTAYVAIASLVWTSVVRAKPHDAADDAYLMVTADCRRRLRPPIDPGYFGNCVAACYARANVGALRRRGGDNGEDDEGLARAAAAIGAAIREQLEDPLGGDIEGWLQFHLSLPAARLTAVGSSHRFMAYETDLGWGAPSRVELVSPFARELVMLLGAPGGGVQVSVSLDEAHMDAFETSWFQTAAGDAAVGAAWPPPNTVELSFLDSFQVARGAIQRLFFYEGDDLPPFQSIVGALQSSLAAALPVFLPLSGKLAYLPESGDVVIDYSPDAVSPGVRFVEAEYSGSVDDMRRLAGDDEHQIEAFLQLVPELEVSMLPAPLLAVQVTRPRDDNVGGGGAGGAVAVGVAIHHGVADGQSVWQFIKAWAAAARGGSPAAGPGLVPPTFDRSMIRHPKVDGHQLSRTFLHKMSPALPVVTPLPMGVDMSQQRRRTFLLNAGEIEYLKQRISESDAGREQLRNRLSTYVAISSLAWTSIVRAKSLDAADKVYFMVSADCRRRLRPPADKGYFGNCVTTCVAKAISGDLSAGSDDGLAGLARAAAAIQRAIREGLEVPFGNSERWLDGATATTPPVRSFTRSGSSHRYMAYETDFGWGAPSRAELATVYGEEVVMMLGAADGGVQVSVVLRRALMDAFATNFRRQLVASSMSSLVRVLAVSHVLPDEVAAGGAWPPPPPPPHVVELSFLDNLQVSKAAIQRLFFYDGGSLPPFESVVRSLQSSLAAVLAVFLPLAGKLAYLPEPGDVVIDYSPDAVSPGVKFVEAEYSGSVDDMRRLASDDEHHTEAFLQLVPELEVSMLPAPLLAVQVTRPRDDHAGGGGGAVAVGVAIHHGVADGQSVWQFIKAWAAAARGGSPAGQGLVPPTFDRSRIRHPTADSHELAHTILHKMSPALPMVTPRSKPADMAQQRRRTFLLSAGEIQSLKQRISESETGGELLHNRLSTYVAISSLAWTSIVRAKCGALDAAADDVYFMVSADCRRRLRPPADEGYFGNCIAIAIARASAGELLDDDGLAGLARAAAAIQAAIRDELELEDPVGGAESWAERLAAIPRGRLTAAGSSHRFMAYETDFGWGAPSRVELVTVYGNELVAMLGGAADGGVQVSVVLGRALMDAFADNFRRQVVACPNSTVSRSRHH</sequence>
<organism evidence="6">
    <name type="scientific">Oryza nivara</name>
    <name type="common">Indian wild rice</name>
    <name type="synonym">Oryza sativa f. spontanea</name>
    <dbReference type="NCBI Taxonomy" id="4536"/>
    <lineage>
        <taxon>Eukaryota</taxon>
        <taxon>Viridiplantae</taxon>
        <taxon>Streptophyta</taxon>
        <taxon>Embryophyta</taxon>
        <taxon>Tracheophyta</taxon>
        <taxon>Spermatophyta</taxon>
        <taxon>Magnoliopsida</taxon>
        <taxon>Liliopsida</taxon>
        <taxon>Poales</taxon>
        <taxon>Poaceae</taxon>
        <taxon>BOP clade</taxon>
        <taxon>Oryzoideae</taxon>
        <taxon>Oryzeae</taxon>
        <taxon>Oryzinae</taxon>
        <taxon>Oryza</taxon>
    </lineage>
</organism>
<evidence type="ECO:0000256" key="4">
    <source>
        <dbReference type="SAM" id="MobiDB-lite"/>
    </source>
</evidence>
<feature type="compositionally biased region" description="Low complexity" evidence="4">
    <location>
        <begin position="1"/>
        <end position="10"/>
    </location>
</feature>
<dbReference type="SUPFAM" id="SSF52777">
    <property type="entry name" value="CoA-dependent acyltransferases"/>
    <property type="match status" value="3"/>
</dbReference>
<keyword evidence="3" id="KW-0862">Zinc</keyword>
<feature type="compositionally biased region" description="Polar residues" evidence="4">
    <location>
        <begin position="31"/>
        <end position="40"/>
    </location>
</feature>
<dbReference type="HOGENOM" id="CLU_247524_0_0_1"/>
<dbReference type="Gramene" id="ONIVA06G03960.1">
    <property type="protein sequence ID" value="ONIVA06G03960.1"/>
    <property type="gene ID" value="ONIVA06G03960"/>
</dbReference>
<proteinExistence type="predicted"/>
<evidence type="ECO:0000259" key="5">
    <source>
        <dbReference type="PROSITE" id="PS50089"/>
    </source>
</evidence>
<feature type="compositionally biased region" description="Acidic residues" evidence="4">
    <location>
        <begin position="41"/>
        <end position="52"/>
    </location>
</feature>
<dbReference type="SMART" id="SM00184">
    <property type="entry name" value="RING"/>
    <property type="match status" value="1"/>
</dbReference>
<dbReference type="eggNOG" id="KOG0800">
    <property type="taxonomic scope" value="Eukaryota"/>
</dbReference>
<dbReference type="Gene3D" id="3.30.40.10">
    <property type="entry name" value="Zinc/RING finger domain, C3HC4 (zinc finger)"/>
    <property type="match status" value="1"/>
</dbReference>
<evidence type="ECO:0000313" key="6">
    <source>
        <dbReference type="EnsemblPlants" id="ONIVA06G03960.1"/>
    </source>
</evidence>
<dbReference type="PANTHER" id="PTHR31625">
    <property type="match status" value="1"/>
</dbReference>
<evidence type="ECO:0000313" key="7">
    <source>
        <dbReference type="Proteomes" id="UP000006591"/>
    </source>
</evidence>
<feature type="domain" description="RING-type" evidence="5">
    <location>
        <begin position="79"/>
        <end position="126"/>
    </location>
</feature>
<reference evidence="6" key="2">
    <citation type="submission" date="2018-04" db="EMBL/GenBank/DDBJ databases">
        <title>OnivRS2 (Oryza nivara Reference Sequence Version 2).</title>
        <authorList>
            <person name="Zhang J."/>
            <person name="Kudrna D."/>
            <person name="Lee S."/>
            <person name="Talag J."/>
            <person name="Rajasekar S."/>
            <person name="Welchert J."/>
            <person name="Hsing Y.-I."/>
            <person name="Wing R.A."/>
        </authorList>
    </citation>
    <scope>NUCLEOTIDE SEQUENCE [LARGE SCALE GENOMIC DNA]</scope>
    <source>
        <strain evidence="6">SL10</strain>
    </source>
</reference>
<evidence type="ECO:0000256" key="3">
    <source>
        <dbReference type="PROSITE-ProRule" id="PRU00175"/>
    </source>
</evidence>
<feature type="compositionally biased region" description="Basic and acidic residues" evidence="4">
    <location>
        <begin position="14"/>
        <end position="30"/>
    </location>
</feature>
<dbReference type="Proteomes" id="UP000006591">
    <property type="component" value="Chromosome 6"/>
</dbReference>
<dbReference type="PROSITE" id="PS50089">
    <property type="entry name" value="ZF_RING_2"/>
    <property type="match status" value="1"/>
</dbReference>
<dbReference type="Pfam" id="PF13639">
    <property type="entry name" value="zf-RING_2"/>
    <property type="match status" value="1"/>
</dbReference>
<dbReference type="Pfam" id="PF02458">
    <property type="entry name" value="Transferase"/>
    <property type="match status" value="3"/>
</dbReference>